<dbReference type="Pfam" id="PF07504">
    <property type="entry name" value="FTP"/>
    <property type="match status" value="1"/>
</dbReference>
<organism evidence="12 13">
    <name type="scientific">Elysia chlorotica</name>
    <name type="common">Eastern emerald elysia</name>
    <name type="synonym">Sea slug</name>
    <dbReference type="NCBI Taxonomy" id="188477"/>
    <lineage>
        <taxon>Eukaryota</taxon>
        <taxon>Metazoa</taxon>
        <taxon>Spiralia</taxon>
        <taxon>Lophotrochozoa</taxon>
        <taxon>Mollusca</taxon>
        <taxon>Gastropoda</taxon>
        <taxon>Heterobranchia</taxon>
        <taxon>Euthyneura</taxon>
        <taxon>Panpulmonata</taxon>
        <taxon>Sacoglossa</taxon>
        <taxon>Placobranchoidea</taxon>
        <taxon>Plakobranchidae</taxon>
        <taxon>Elysia</taxon>
    </lineage>
</organism>
<dbReference type="InterPro" id="IPR027268">
    <property type="entry name" value="Peptidase_M4/M1_CTD_sf"/>
</dbReference>
<accession>A0A433SXP6</accession>
<dbReference type="Pfam" id="PF02868">
    <property type="entry name" value="Peptidase_M4_C"/>
    <property type="match status" value="1"/>
</dbReference>
<evidence type="ECO:0000256" key="2">
    <source>
        <dbReference type="ARBA" id="ARBA00022670"/>
    </source>
</evidence>
<keyword evidence="4 8" id="KW-0732">Signal</keyword>
<dbReference type="GO" id="GO:0046872">
    <property type="term" value="F:metal ion binding"/>
    <property type="evidence" value="ECO:0007669"/>
    <property type="project" value="UniProtKB-KW"/>
</dbReference>
<evidence type="ECO:0008006" key="14">
    <source>
        <dbReference type="Google" id="ProtNLM"/>
    </source>
</evidence>
<dbReference type="PRINTS" id="PR00730">
    <property type="entry name" value="THERMOLYSIN"/>
</dbReference>
<dbReference type="PANTHER" id="PTHR33794">
    <property type="entry name" value="BACILLOLYSIN"/>
    <property type="match status" value="1"/>
</dbReference>
<keyword evidence="6" id="KW-0862">Zinc</keyword>
<dbReference type="Gene3D" id="3.10.450.40">
    <property type="match status" value="1"/>
</dbReference>
<protein>
    <recommendedName>
        <fullName evidence="14">Neutral metalloproteinase</fullName>
    </recommendedName>
</protein>
<feature type="domain" description="Peptidase M4 C-terminal" evidence="10">
    <location>
        <begin position="390"/>
        <end position="532"/>
    </location>
</feature>
<evidence type="ECO:0000256" key="6">
    <source>
        <dbReference type="ARBA" id="ARBA00022833"/>
    </source>
</evidence>
<dbReference type="InterPro" id="IPR023612">
    <property type="entry name" value="Peptidase_M4"/>
</dbReference>
<dbReference type="Pfam" id="PF01447">
    <property type="entry name" value="Peptidase_M4"/>
    <property type="match status" value="1"/>
</dbReference>
<keyword evidence="2" id="KW-0645">Protease</keyword>
<dbReference type="GO" id="GO:0006508">
    <property type="term" value="P:proteolysis"/>
    <property type="evidence" value="ECO:0007669"/>
    <property type="project" value="UniProtKB-KW"/>
</dbReference>
<evidence type="ECO:0000256" key="3">
    <source>
        <dbReference type="ARBA" id="ARBA00022723"/>
    </source>
</evidence>
<evidence type="ECO:0000259" key="10">
    <source>
        <dbReference type="Pfam" id="PF02868"/>
    </source>
</evidence>
<dbReference type="Gene3D" id="3.10.170.10">
    <property type="match status" value="1"/>
</dbReference>
<feature type="signal peptide" evidence="8">
    <location>
        <begin position="1"/>
        <end position="21"/>
    </location>
</feature>
<dbReference type="OrthoDB" id="5332336at2759"/>
<evidence type="ECO:0000256" key="7">
    <source>
        <dbReference type="ARBA" id="ARBA00023049"/>
    </source>
</evidence>
<proteinExistence type="inferred from homology"/>
<keyword evidence="5" id="KW-0378">Hydrolase</keyword>
<dbReference type="PANTHER" id="PTHR33794:SF1">
    <property type="entry name" value="BACILLOLYSIN"/>
    <property type="match status" value="1"/>
</dbReference>
<gene>
    <name evidence="12" type="ORF">EGW08_018134</name>
</gene>
<sequence length="641" mass="70160">MTTLITATAALLAALATVCTGSLDEVSGRVTLPPRQGVGSDPGAELRSLASALNIGTHAGLRQVTNDLSDTGKGVKRCRLDQTYAGYEVFGAGIEAETDLDGHITGQFMGLLASNLEEDIPDPEACPRNIQDILAIAMAHDGYTPPEEDIIRSDGRKVIYVDPDTGKATLAYRVEYYFQRGADRSWPTYFINACDDSVLLDFNQVKNLTLSREERAETFNNADCQTTTRRPTGNCSPYAYGLGGNPKTGRRQYGSDGLCMPVTPIFGRCTMESTYVKVVDNGNTRDTLRQTAVSFTCNNGYSDARNGAYGVASDAYYYGHITGRLYQEKYSYRALSWKPRMVVHYDRCYDNAFWDGRDMYFGDGCTTFYPLVSQDVIAHELAHGITSTNSRLVYRYESGGINEAFSDISGEAAELFGGRSGGNDFNVGFDLFKSASRSLRYFRRPEDDGRSVSTIGQYYTGMDVHYSSGIFNIAFYRMVEEQNMDLYQAYGCFLHANRNLWTTRSTFQAGACAVIKACYDLGYDHNKARTAFQPTGLNVNSCNLLTLSVQIAAGTTREQVMVSTGRSPILELDVTGATGKITAAAEDFSTVTIDITTDVDGQNVVASGENEVTFSVQSGVTLFAKFSSNAETDQSVTVTFS</sequence>
<feature type="domain" description="Peptidase M4" evidence="9">
    <location>
        <begin position="248"/>
        <end position="387"/>
    </location>
</feature>
<feature type="domain" description="FTP" evidence="11">
    <location>
        <begin position="64"/>
        <end position="105"/>
    </location>
</feature>
<evidence type="ECO:0000259" key="9">
    <source>
        <dbReference type="Pfam" id="PF01447"/>
    </source>
</evidence>
<comment type="caution">
    <text evidence="12">The sequence shown here is derived from an EMBL/GenBank/DDBJ whole genome shotgun (WGS) entry which is preliminary data.</text>
</comment>
<dbReference type="InterPro" id="IPR011096">
    <property type="entry name" value="FTP_domain"/>
</dbReference>
<dbReference type="GO" id="GO:0004222">
    <property type="term" value="F:metalloendopeptidase activity"/>
    <property type="evidence" value="ECO:0007669"/>
    <property type="project" value="InterPro"/>
</dbReference>
<keyword evidence="7" id="KW-0482">Metalloprotease</keyword>
<dbReference type="Proteomes" id="UP000271974">
    <property type="component" value="Unassembled WGS sequence"/>
</dbReference>
<dbReference type="CDD" id="cd09597">
    <property type="entry name" value="M4_TLP"/>
    <property type="match status" value="1"/>
</dbReference>
<reference evidence="12 13" key="1">
    <citation type="submission" date="2019-01" db="EMBL/GenBank/DDBJ databases">
        <title>A draft genome assembly of the solar-powered sea slug Elysia chlorotica.</title>
        <authorList>
            <person name="Cai H."/>
            <person name="Li Q."/>
            <person name="Fang X."/>
            <person name="Li J."/>
            <person name="Curtis N.E."/>
            <person name="Altenburger A."/>
            <person name="Shibata T."/>
            <person name="Feng M."/>
            <person name="Maeda T."/>
            <person name="Schwartz J.A."/>
            <person name="Shigenobu S."/>
            <person name="Lundholm N."/>
            <person name="Nishiyama T."/>
            <person name="Yang H."/>
            <person name="Hasebe M."/>
            <person name="Li S."/>
            <person name="Pierce S.K."/>
            <person name="Wang J."/>
        </authorList>
    </citation>
    <scope>NUCLEOTIDE SEQUENCE [LARGE SCALE GENOMIC DNA]</scope>
    <source>
        <strain evidence="12">EC2010</strain>
        <tissue evidence="12">Whole organism of an adult</tissue>
    </source>
</reference>
<dbReference type="STRING" id="188477.A0A433SXP6"/>
<keyword evidence="3" id="KW-0479">Metal-binding</keyword>
<evidence type="ECO:0000259" key="11">
    <source>
        <dbReference type="Pfam" id="PF07504"/>
    </source>
</evidence>
<evidence type="ECO:0000256" key="8">
    <source>
        <dbReference type="SAM" id="SignalP"/>
    </source>
</evidence>
<evidence type="ECO:0000313" key="12">
    <source>
        <dbReference type="EMBL" id="RUS74103.1"/>
    </source>
</evidence>
<keyword evidence="13" id="KW-1185">Reference proteome</keyword>
<feature type="chain" id="PRO_5019521785" description="Neutral metalloproteinase" evidence="8">
    <location>
        <begin position="22"/>
        <end position="641"/>
    </location>
</feature>
<dbReference type="InterPro" id="IPR001570">
    <property type="entry name" value="Peptidase_M4_C_domain"/>
</dbReference>
<comment type="similarity">
    <text evidence="1">Belongs to the peptidase M4 family.</text>
</comment>
<evidence type="ECO:0000256" key="5">
    <source>
        <dbReference type="ARBA" id="ARBA00022801"/>
    </source>
</evidence>
<dbReference type="SUPFAM" id="SSF55486">
    <property type="entry name" value="Metalloproteases ('zincins'), catalytic domain"/>
    <property type="match status" value="1"/>
</dbReference>
<dbReference type="InterPro" id="IPR050728">
    <property type="entry name" value="Zinc_Metalloprotease_M4"/>
</dbReference>
<evidence type="ECO:0000256" key="4">
    <source>
        <dbReference type="ARBA" id="ARBA00022729"/>
    </source>
</evidence>
<dbReference type="AlphaFoldDB" id="A0A433SXP6"/>
<dbReference type="Gene3D" id="1.10.390.10">
    <property type="entry name" value="Neutral Protease Domain 2"/>
    <property type="match status" value="1"/>
</dbReference>
<name>A0A433SXP6_ELYCH</name>
<dbReference type="InterPro" id="IPR013856">
    <property type="entry name" value="Peptidase_M4_domain"/>
</dbReference>
<dbReference type="EMBL" id="RQTK01000865">
    <property type="protein sequence ID" value="RUS74103.1"/>
    <property type="molecule type" value="Genomic_DNA"/>
</dbReference>
<evidence type="ECO:0000313" key="13">
    <source>
        <dbReference type="Proteomes" id="UP000271974"/>
    </source>
</evidence>
<evidence type="ECO:0000256" key="1">
    <source>
        <dbReference type="ARBA" id="ARBA00009388"/>
    </source>
</evidence>